<evidence type="ECO:0000313" key="3">
    <source>
        <dbReference type="Proteomes" id="UP000887013"/>
    </source>
</evidence>
<organism evidence="2 3">
    <name type="scientific">Nephila pilipes</name>
    <name type="common">Giant wood spider</name>
    <name type="synonym">Nephila maculata</name>
    <dbReference type="NCBI Taxonomy" id="299642"/>
    <lineage>
        <taxon>Eukaryota</taxon>
        <taxon>Metazoa</taxon>
        <taxon>Ecdysozoa</taxon>
        <taxon>Arthropoda</taxon>
        <taxon>Chelicerata</taxon>
        <taxon>Arachnida</taxon>
        <taxon>Araneae</taxon>
        <taxon>Araneomorphae</taxon>
        <taxon>Entelegynae</taxon>
        <taxon>Araneoidea</taxon>
        <taxon>Nephilidae</taxon>
        <taxon>Nephila</taxon>
    </lineage>
</organism>
<keyword evidence="3" id="KW-1185">Reference proteome</keyword>
<feature type="region of interest" description="Disordered" evidence="1">
    <location>
        <begin position="1"/>
        <end position="24"/>
    </location>
</feature>
<evidence type="ECO:0000256" key="1">
    <source>
        <dbReference type="SAM" id="MobiDB-lite"/>
    </source>
</evidence>
<evidence type="ECO:0000313" key="2">
    <source>
        <dbReference type="EMBL" id="GFT79668.1"/>
    </source>
</evidence>
<name>A0A8X6PMV6_NEPPI</name>
<reference evidence="2" key="1">
    <citation type="submission" date="2020-08" db="EMBL/GenBank/DDBJ databases">
        <title>Multicomponent nature underlies the extraordinary mechanical properties of spider dragline silk.</title>
        <authorList>
            <person name="Kono N."/>
            <person name="Nakamura H."/>
            <person name="Mori M."/>
            <person name="Yoshida Y."/>
            <person name="Ohtoshi R."/>
            <person name="Malay A.D."/>
            <person name="Moran D.A.P."/>
            <person name="Tomita M."/>
            <person name="Numata K."/>
            <person name="Arakawa K."/>
        </authorList>
    </citation>
    <scope>NUCLEOTIDE SEQUENCE</scope>
</reference>
<sequence>MKVPTNRSEEEVKQHLVSGHPPVTSPFRPHLPSSHLRSWTYLLRFSAYEQWFQVSCLPLGSQLPSPFIYLLSLQRKFSGGKLKNSINPLSPVRMIREKLFFYLHSVLF</sequence>
<gene>
    <name evidence="2" type="ORF">NPIL_625521</name>
</gene>
<comment type="caution">
    <text evidence="2">The sequence shown here is derived from an EMBL/GenBank/DDBJ whole genome shotgun (WGS) entry which is preliminary data.</text>
</comment>
<dbReference type="AlphaFoldDB" id="A0A8X6PMV6"/>
<dbReference type="EMBL" id="BMAW01118423">
    <property type="protein sequence ID" value="GFT79668.1"/>
    <property type="molecule type" value="Genomic_DNA"/>
</dbReference>
<dbReference type="Proteomes" id="UP000887013">
    <property type="component" value="Unassembled WGS sequence"/>
</dbReference>
<accession>A0A8X6PMV6</accession>
<proteinExistence type="predicted"/>
<protein>
    <submittedName>
        <fullName evidence="2">Uncharacterized protein</fullName>
    </submittedName>
</protein>